<comment type="similarity">
    <text evidence="2 10 12">Belongs to the TonB-dependent receptor family.</text>
</comment>
<comment type="caution">
    <text evidence="17">The sequence shown here is derived from an EMBL/GenBank/DDBJ whole genome shotgun (WGS) entry which is preliminary data.</text>
</comment>
<evidence type="ECO:0000256" key="3">
    <source>
        <dbReference type="ARBA" id="ARBA00022448"/>
    </source>
</evidence>
<comment type="subcellular location">
    <subcellularLocation>
        <location evidence="1 10">Cell outer membrane</location>
        <topology evidence="1 10">Multi-pass membrane protein</topology>
    </subcellularLocation>
</comment>
<dbReference type="PANTHER" id="PTHR30069:SF41">
    <property type="entry name" value="HEME_HEMOPEXIN UTILIZATION PROTEIN C"/>
    <property type="match status" value="1"/>
</dbReference>
<feature type="domain" description="TonB-dependent receptor-like beta-barrel" evidence="15">
    <location>
        <begin position="233"/>
        <end position="651"/>
    </location>
</feature>
<gene>
    <name evidence="17" type="ORF">BTO08_04680</name>
</gene>
<evidence type="ECO:0000256" key="7">
    <source>
        <dbReference type="ARBA" id="ARBA00023077"/>
    </source>
</evidence>
<evidence type="ECO:0000313" key="17">
    <source>
        <dbReference type="EMBL" id="PQJ66763.1"/>
    </source>
</evidence>
<keyword evidence="6 14" id="KW-0732">Signal</keyword>
<keyword evidence="7 12" id="KW-0798">TonB box</keyword>
<dbReference type="PROSITE" id="PS01156">
    <property type="entry name" value="TONB_DEPENDENT_REC_2"/>
    <property type="match status" value="1"/>
</dbReference>
<dbReference type="OrthoDB" id="9764669at2"/>
<dbReference type="CDD" id="cd01347">
    <property type="entry name" value="ligand_gated_channel"/>
    <property type="match status" value="1"/>
</dbReference>
<dbReference type="InterPro" id="IPR039426">
    <property type="entry name" value="TonB-dep_rcpt-like"/>
</dbReference>
<evidence type="ECO:0000256" key="10">
    <source>
        <dbReference type="PROSITE-ProRule" id="PRU01360"/>
    </source>
</evidence>
<evidence type="ECO:0000256" key="2">
    <source>
        <dbReference type="ARBA" id="ARBA00009810"/>
    </source>
</evidence>
<keyword evidence="4 10" id="KW-1134">Transmembrane beta strand</keyword>
<evidence type="ECO:0000256" key="14">
    <source>
        <dbReference type="SAM" id="SignalP"/>
    </source>
</evidence>
<dbReference type="AlphaFoldDB" id="A0A2S7VYB7"/>
<sequence>MNKQLTLIASSLVVALSPSVYASNDVSQFDEVVVSASRVDETNQDKTRTVAKVSSEELDEMQVNSVAEAVKFIPNVSVAGGNVASNQSINIRGLEGNKVLQIIDGNRQNAQFDHRPSFFLDPTLISDIEVVKGPVSSLYGSGAIGGVVIQNTITADDLVEDTGFGGKVKTGYQSNGNVVTTVGAIANKQDNVDWLLAGSYQDSGVMEQGNGYKLYGTEAINKTGLAKFNWHFTDSQSIGLDYRISDYDGHPPVVGSTEPLSTEDKLIDRTSTDQNITLKYAYNPESNLIDSAFRVYRNDTDIKELGNGNTEKDISSITTKGFSVTNKSDLDRFQVFIGADGYEDKLDTKRPVTTSGRPTPPDGAKATTLGGFAHVNYSLLESLELDAGLRYDTFESKAEGFENNKQDAWSPSVGANWQATDWMAWSLRYDEAFRAASTSELFMDGTHFAMGPITNVFVPNPNLKPEQAHNIELKGTFNFDNLIGDDELLITASVFQNKVKDFINLDVTVPSRSEMIACMMANRGSGVGCGGTSTSDNIDNAKLKGFEVVAQYRYDRLNTLLSYGQTRGKDEKTGEWLSNIPADKWVAQVDYGIWEIDTKVGTRAIFASTQDRRPKDDNEGPYKSYELVDFYASWEPTSNMEGLTVDFTVANAFDENYRTPWTQVYEPGRSYKISAEYKF</sequence>
<evidence type="ECO:0000256" key="12">
    <source>
        <dbReference type="RuleBase" id="RU003357"/>
    </source>
</evidence>
<dbReference type="InterPro" id="IPR000531">
    <property type="entry name" value="Beta-barrel_TonB"/>
</dbReference>
<evidence type="ECO:0000256" key="4">
    <source>
        <dbReference type="ARBA" id="ARBA00022452"/>
    </source>
</evidence>
<feature type="short sequence motif" description="TonB C-terminal box" evidence="11">
    <location>
        <begin position="662"/>
        <end position="679"/>
    </location>
</feature>
<evidence type="ECO:0000256" key="8">
    <source>
        <dbReference type="ARBA" id="ARBA00023136"/>
    </source>
</evidence>
<proteinExistence type="inferred from homology"/>
<dbReference type="GO" id="GO:0015344">
    <property type="term" value="F:siderophore uptake transmembrane transporter activity"/>
    <property type="evidence" value="ECO:0007669"/>
    <property type="project" value="TreeGrafter"/>
</dbReference>
<dbReference type="GO" id="GO:0044718">
    <property type="term" value="P:siderophore transmembrane transport"/>
    <property type="evidence" value="ECO:0007669"/>
    <property type="project" value="TreeGrafter"/>
</dbReference>
<evidence type="ECO:0000256" key="13">
    <source>
        <dbReference type="SAM" id="MobiDB-lite"/>
    </source>
</evidence>
<feature type="domain" description="TonB-dependent receptor plug" evidence="16">
    <location>
        <begin position="44"/>
        <end position="147"/>
    </location>
</feature>
<dbReference type="Proteomes" id="UP000238730">
    <property type="component" value="Unassembled WGS sequence"/>
</dbReference>
<dbReference type="EMBL" id="MSCJ01000001">
    <property type="protein sequence ID" value="PQJ66763.1"/>
    <property type="molecule type" value="Genomic_DNA"/>
</dbReference>
<dbReference type="InterPro" id="IPR010949">
    <property type="entry name" value="TonB_Hb/transfer/lactofer_rcpt"/>
</dbReference>
<protein>
    <submittedName>
        <fullName evidence="17">Ligand-gated channel</fullName>
    </submittedName>
</protein>
<dbReference type="GO" id="GO:0009279">
    <property type="term" value="C:cell outer membrane"/>
    <property type="evidence" value="ECO:0007669"/>
    <property type="project" value="UniProtKB-SubCell"/>
</dbReference>
<dbReference type="GO" id="GO:0015232">
    <property type="term" value="F:heme transmembrane transporter activity"/>
    <property type="evidence" value="ECO:0007669"/>
    <property type="project" value="InterPro"/>
</dbReference>
<keyword evidence="3 10" id="KW-0813">Transport</keyword>
<keyword evidence="5 10" id="KW-0812">Transmembrane</keyword>
<dbReference type="SUPFAM" id="SSF56935">
    <property type="entry name" value="Porins"/>
    <property type="match status" value="1"/>
</dbReference>
<feature type="chain" id="PRO_5015621355" evidence="14">
    <location>
        <begin position="23"/>
        <end position="679"/>
    </location>
</feature>
<evidence type="ECO:0000259" key="16">
    <source>
        <dbReference type="Pfam" id="PF07715"/>
    </source>
</evidence>
<evidence type="ECO:0000256" key="1">
    <source>
        <dbReference type="ARBA" id="ARBA00004571"/>
    </source>
</evidence>
<organism evidence="17 18">
    <name type="scientific">Photobacterium angustum</name>
    <dbReference type="NCBI Taxonomy" id="661"/>
    <lineage>
        <taxon>Bacteria</taxon>
        <taxon>Pseudomonadati</taxon>
        <taxon>Pseudomonadota</taxon>
        <taxon>Gammaproteobacteria</taxon>
        <taxon>Vibrionales</taxon>
        <taxon>Vibrionaceae</taxon>
        <taxon>Photobacterium</taxon>
    </lineage>
</organism>
<evidence type="ECO:0000256" key="9">
    <source>
        <dbReference type="ARBA" id="ARBA00023237"/>
    </source>
</evidence>
<dbReference type="Gene3D" id="2.170.130.10">
    <property type="entry name" value="TonB-dependent receptor, plug domain"/>
    <property type="match status" value="1"/>
</dbReference>
<dbReference type="RefSeq" id="WP_105060081.1">
    <property type="nucleotide sequence ID" value="NZ_MSCJ01000001.1"/>
</dbReference>
<name>A0A2S7VYB7_PHOAN</name>
<evidence type="ECO:0000313" key="18">
    <source>
        <dbReference type="Proteomes" id="UP000238730"/>
    </source>
</evidence>
<reference evidence="17 18" key="1">
    <citation type="submission" date="2016-12" db="EMBL/GenBank/DDBJ databases">
        <title>Diversity of luminous bacteria.</title>
        <authorList>
            <person name="Yoshizawa S."/>
            <person name="Kogure K."/>
        </authorList>
    </citation>
    <scope>NUCLEOTIDE SEQUENCE [LARGE SCALE GENOMIC DNA]</scope>
    <source>
        <strain evidence="17 18">LC1-200</strain>
    </source>
</reference>
<feature type="signal peptide" evidence="14">
    <location>
        <begin position="1"/>
        <end position="22"/>
    </location>
</feature>
<dbReference type="InterPro" id="IPR011276">
    <property type="entry name" value="TonB_haem/Hb_rcpt"/>
</dbReference>
<dbReference type="Pfam" id="PF00593">
    <property type="entry name" value="TonB_dep_Rec_b-barrel"/>
    <property type="match status" value="1"/>
</dbReference>
<evidence type="ECO:0000259" key="15">
    <source>
        <dbReference type="Pfam" id="PF00593"/>
    </source>
</evidence>
<evidence type="ECO:0000256" key="11">
    <source>
        <dbReference type="PROSITE-ProRule" id="PRU10144"/>
    </source>
</evidence>
<dbReference type="NCBIfam" id="TIGR01785">
    <property type="entry name" value="TonB-hemin"/>
    <property type="match status" value="1"/>
</dbReference>
<evidence type="ECO:0000256" key="6">
    <source>
        <dbReference type="ARBA" id="ARBA00022729"/>
    </source>
</evidence>
<keyword evidence="8 10" id="KW-0472">Membrane</keyword>
<keyword evidence="9 10" id="KW-0998">Cell outer membrane</keyword>
<dbReference type="PROSITE" id="PS52016">
    <property type="entry name" value="TONB_DEPENDENT_REC_3"/>
    <property type="match status" value="1"/>
</dbReference>
<dbReference type="PANTHER" id="PTHR30069">
    <property type="entry name" value="TONB-DEPENDENT OUTER MEMBRANE RECEPTOR"/>
    <property type="match status" value="1"/>
</dbReference>
<dbReference type="NCBIfam" id="TIGR01786">
    <property type="entry name" value="TonB-hemlactrns"/>
    <property type="match status" value="1"/>
</dbReference>
<dbReference type="InterPro" id="IPR010917">
    <property type="entry name" value="TonB_rcpt_CS"/>
</dbReference>
<accession>A0A2S7VYB7</accession>
<dbReference type="InterPro" id="IPR037066">
    <property type="entry name" value="Plug_dom_sf"/>
</dbReference>
<dbReference type="InterPro" id="IPR012910">
    <property type="entry name" value="Plug_dom"/>
</dbReference>
<feature type="region of interest" description="Disordered" evidence="13">
    <location>
        <begin position="347"/>
        <end position="367"/>
    </location>
</feature>
<dbReference type="InterPro" id="IPR036942">
    <property type="entry name" value="Beta-barrel_TonB_sf"/>
</dbReference>
<dbReference type="Pfam" id="PF07715">
    <property type="entry name" value="Plug"/>
    <property type="match status" value="1"/>
</dbReference>
<dbReference type="Gene3D" id="2.40.170.20">
    <property type="entry name" value="TonB-dependent receptor, beta-barrel domain"/>
    <property type="match status" value="1"/>
</dbReference>
<evidence type="ECO:0000256" key="5">
    <source>
        <dbReference type="ARBA" id="ARBA00022692"/>
    </source>
</evidence>